<evidence type="ECO:0000256" key="2">
    <source>
        <dbReference type="ARBA" id="ARBA00022723"/>
    </source>
</evidence>
<keyword evidence="8" id="KW-1185">Reference proteome</keyword>
<evidence type="ECO:0000313" key="8">
    <source>
        <dbReference type="Proteomes" id="UP001610335"/>
    </source>
</evidence>
<organism evidence="7 8">
    <name type="scientific">Aspergillus cavernicola</name>
    <dbReference type="NCBI Taxonomy" id="176166"/>
    <lineage>
        <taxon>Eukaryota</taxon>
        <taxon>Fungi</taxon>
        <taxon>Dikarya</taxon>
        <taxon>Ascomycota</taxon>
        <taxon>Pezizomycotina</taxon>
        <taxon>Eurotiomycetes</taxon>
        <taxon>Eurotiomycetidae</taxon>
        <taxon>Eurotiales</taxon>
        <taxon>Aspergillaceae</taxon>
        <taxon>Aspergillus</taxon>
        <taxon>Aspergillus subgen. Nidulantes</taxon>
    </lineage>
</organism>
<gene>
    <name evidence="7" type="ORF">BDW59DRAFT_55024</name>
</gene>
<feature type="compositionally biased region" description="Polar residues" evidence="6">
    <location>
        <begin position="17"/>
        <end position="28"/>
    </location>
</feature>
<keyword evidence="2" id="KW-0479">Metal-binding</keyword>
<feature type="region of interest" description="Disordered" evidence="6">
    <location>
        <begin position="108"/>
        <end position="127"/>
    </location>
</feature>
<evidence type="ECO:0000256" key="3">
    <source>
        <dbReference type="ARBA" id="ARBA00022771"/>
    </source>
</evidence>
<evidence type="ECO:0000256" key="5">
    <source>
        <dbReference type="ARBA" id="ARBA00023242"/>
    </source>
</evidence>
<keyword evidence="5" id="KW-0539">Nucleus</keyword>
<dbReference type="Proteomes" id="UP001610335">
    <property type="component" value="Unassembled WGS sequence"/>
</dbReference>
<feature type="region of interest" description="Disordered" evidence="6">
    <location>
        <begin position="1"/>
        <end position="78"/>
    </location>
</feature>
<evidence type="ECO:0000256" key="6">
    <source>
        <dbReference type="SAM" id="MobiDB-lite"/>
    </source>
</evidence>
<feature type="compositionally biased region" description="Acidic residues" evidence="6">
    <location>
        <begin position="261"/>
        <end position="279"/>
    </location>
</feature>
<accession>A0ABR4IJC1</accession>
<dbReference type="InterPro" id="IPR040050">
    <property type="entry name" value="ZNF830-like"/>
</dbReference>
<feature type="region of interest" description="Disordered" evidence="6">
    <location>
        <begin position="225"/>
        <end position="285"/>
    </location>
</feature>
<dbReference type="PANTHER" id="PTHR13278:SF0">
    <property type="entry name" value="ZINC FINGER PROTEIN 830"/>
    <property type="match status" value="1"/>
</dbReference>
<keyword evidence="3" id="KW-0863">Zinc-finger</keyword>
<dbReference type="PANTHER" id="PTHR13278">
    <property type="entry name" value="ZINC FINGER PROTEIN 830"/>
    <property type="match status" value="1"/>
</dbReference>
<comment type="caution">
    <text evidence="7">The sequence shown here is derived from an EMBL/GenBank/DDBJ whole genome shotgun (WGS) entry which is preliminary data.</text>
</comment>
<proteinExistence type="predicted"/>
<reference evidence="7 8" key="1">
    <citation type="submission" date="2024-07" db="EMBL/GenBank/DDBJ databases">
        <title>Section-level genome sequencing and comparative genomics of Aspergillus sections Usti and Cavernicolus.</title>
        <authorList>
            <consortium name="Lawrence Berkeley National Laboratory"/>
            <person name="Nybo J.L."/>
            <person name="Vesth T.C."/>
            <person name="Theobald S."/>
            <person name="Frisvad J.C."/>
            <person name="Larsen T.O."/>
            <person name="Kjaerboelling I."/>
            <person name="Rothschild-Mancinelli K."/>
            <person name="Lyhne E.K."/>
            <person name="Kogle M.E."/>
            <person name="Barry K."/>
            <person name="Clum A."/>
            <person name="Na H."/>
            <person name="Ledsgaard L."/>
            <person name="Lin J."/>
            <person name="Lipzen A."/>
            <person name="Kuo A."/>
            <person name="Riley R."/>
            <person name="Mondo S."/>
            <person name="LaButti K."/>
            <person name="Haridas S."/>
            <person name="Pangalinan J."/>
            <person name="Salamov A.A."/>
            <person name="Simmons B.A."/>
            <person name="Magnuson J.K."/>
            <person name="Chen J."/>
            <person name="Drula E."/>
            <person name="Henrissat B."/>
            <person name="Wiebenga A."/>
            <person name="Lubbers R.J."/>
            <person name="Gomes A.C."/>
            <person name="Makela M.R."/>
            <person name="Stajich J."/>
            <person name="Grigoriev I.V."/>
            <person name="Mortensen U.H."/>
            <person name="De vries R.P."/>
            <person name="Baker S.E."/>
            <person name="Andersen M.R."/>
        </authorList>
    </citation>
    <scope>NUCLEOTIDE SEQUENCE [LARGE SCALE GENOMIC DNA]</scope>
    <source>
        <strain evidence="7 8">CBS 600.67</strain>
    </source>
</reference>
<evidence type="ECO:0000256" key="4">
    <source>
        <dbReference type="ARBA" id="ARBA00022833"/>
    </source>
</evidence>
<keyword evidence="4" id="KW-0862">Zinc</keyword>
<protein>
    <submittedName>
        <fullName evidence="7">Uncharacterized protein</fullName>
    </submittedName>
</protein>
<evidence type="ECO:0000313" key="7">
    <source>
        <dbReference type="EMBL" id="KAL2827835.1"/>
    </source>
</evidence>
<comment type="subcellular location">
    <subcellularLocation>
        <location evidence="1">Nucleus</location>
    </subcellularLocation>
</comment>
<evidence type="ECO:0000256" key="1">
    <source>
        <dbReference type="ARBA" id="ARBA00004123"/>
    </source>
</evidence>
<feature type="compositionally biased region" description="Basic and acidic residues" evidence="6">
    <location>
        <begin position="1"/>
        <end position="14"/>
    </location>
</feature>
<sequence length="285" mass="32048">MADVRSLLRSELASRKGSPQTGSSTPNRVTKKRKVDPTETITRKKLRHTNTDQLLSAAQIRPPSAQLIAEEKDDGDDVEALPQDVMTTDTDTPTQHDITEEIVETTIQPLETPSIAPAGSTKTTQTVDEDEWAAFEREVVAPSRVPQRLAAVAAAATISAAPVTIEEIAELQEKEKETMRQNREAEVEGEREDAARFLEEEFDEMEQLEERVRRLKQMREQLRMKRATESAEMDEGAVTRDVAAGAEKVPSPAEAASIDNKDDEDEDEDEDDDEEEDDWDNWRFR</sequence>
<name>A0ABR4IJC1_9EURO</name>
<dbReference type="EMBL" id="JBFXLS010000023">
    <property type="protein sequence ID" value="KAL2827835.1"/>
    <property type="molecule type" value="Genomic_DNA"/>
</dbReference>